<keyword evidence="1" id="KW-1133">Transmembrane helix</keyword>
<dbReference type="Proteomes" id="UP001286456">
    <property type="component" value="Unassembled WGS sequence"/>
</dbReference>
<evidence type="ECO:0000313" key="2">
    <source>
        <dbReference type="EMBL" id="KAK3335376.1"/>
    </source>
</evidence>
<gene>
    <name evidence="2" type="ORF">B0T19DRAFT_6425</name>
</gene>
<evidence type="ECO:0000313" key="3">
    <source>
        <dbReference type="Proteomes" id="UP001286456"/>
    </source>
</evidence>
<name>A0AAE0J364_9PEZI</name>
<reference evidence="2" key="1">
    <citation type="journal article" date="2023" name="Mol. Phylogenet. Evol.">
        <title>Genome-scale phylogeny and comparative genomics of the fungal order Sordariales.</title>
        <authorList>
            <person name="Hensen N."/>
            <person name="Bonometti L."/>
            <person name="Westerberg I."/>
            <person name="Brannstrom I.O."/>
            <person name="Guillou S."/>
            <person name="Cros-Aarteil S."/>
            <person name="Calhoun S."/>
            <person name="Haridas S."/>
            <person name="Kuo A."/>
            <person name="Mondo S."/>
            <person name="Pangilinan J."/>
            <person name="Riley R."/>
            <person name="LaButti K."/>
            <person name="Andreopoulos B."/>
            <person name="Lipzen A."/>
            <person name="Chen C."/>
            <person name="Yan M."/>
            <person name="Daum C."/>
            <person name="Ng V."/>
            <person name="Clum A."/>
            <person name="Steindorff A."/>
            <person name="Ohm R.A."/>
            <person name="Martin F."/>
            <person name="Silar P."/>
            <person name="Natvig D.O."/>
            <person name="Lalanne C."/>
            <person name="Gautier V."/>
            <person name="Ament-Velasquez S.L."/>
            <person name="Kruys A."/>
            <person name="Hutchinson M.I."/>
            <person name="Powell A.J."/>
            <person name="Barry K."/>
            <person name="Miller A.N."/>
            <person name="Grigoriev I.V."/>
            <person name="Debuchy R."/>
            <person name="Gladieux P."/>
            <person name="Hiltunen Thoren M."/>
            <person name="Johannesson H."/>
        </authorList>
    </citation>
    <scope>NUCLEOTIDE SEQUENCE</scope>
    <source>
        <strain evidence="2">SMH4131-1</strain>
    </source>
</reference>
<sequence>MKNITYDGASYIFALSFLCFCYYYGLVIYLYPVLCHDGGHRSQEWTEGTVPSQRGCGVLGVGMYPSLFSCVWSIWWEYQGLSDKVGFSRHPISATRLVGRRRKSWVGFAGRFASYPVSHHIRPKSL</sequence>
<protein>
    <submittedName>
        <fullName evidence="2">Uncharacterized protein</fullName>
    </submittedName>
</protein>
<accession>A0AAE0J364</accession>
<keyword evidence="1" id="KW-0472">Membrane</keyword>
<keyword evidence="3" id="KW-1185">Reference proteome</keyword>
<dbReference type="EMBL" id="JAUEPO010000001">
    <property type="protein sequence ID" value="KAK3335376.1"/>
    <property type="molecule type" value="Genomic_DNA"/>
</dbReference>
<feature type="transmembrane region" description="Helical" evidence="1">
    <location>
        <begin position="55"/>
        <end position="75"/>
    </location>
</feature>
<organism evidence="2 3">
    <name type="scientific">Cercophora scortea</name>
    <dbReference type="NCBI Taxonomy" id="314031"/>
    <lineage>
        <taxon>Eukaryota</taxon>
        <taxon>Fungi</taxon>
        <taxon>Dikarya</taxon>
        <taxon>Ascomycota</taxon>
        <taxon>Pezizomycotina</taxon>
        <taxon>Sordariomycetes</taxon>
        <taxon>Sordariomycetidae</taxon>
        <taxon>Sordariales</taxon>
        <taxon>Lasiosphaeriaceae</taxon>
        <taxon>Cercophora</taxon>
    </lineage>
</organism>
<comment type="caution">
    <text evidence="2">The sequence shown here is derived from an EMBL/GenBank/DDBJ whole genome shotgun (WGS) entry which is preliminary data.</text>
</comment>
<evidence type="ECO:0000256" key="1">
    <source>
        <dbReference type="SAM" id="Phobius"/>
    </source>
</evidence>
<proteinExistence type="predicted"/>
<dbReference type="AlphaFoldDB" id="A0AAE0J364"/>
<reference evidence="2" key="2">
    <citation type="submission" date="2023-06" db="EMBL/GenBank/DDBJ databases">
        <authorList>
            <consortium name="Lawrence Berkeley National Laboratory"/>
            <person name="Haridas S."/>
            <person name="Hensen N."/>
            <person name="Bonometti L."/>
            <person name="Westerberg I."/>
            <person name="Brannstrom I.O."/>
            <person name="Guillou S."/>
            <person name="Cros-Aarteil S."/>
            <person name="Calhoun S."/>
            <person name="Kuo A."/>
            <person name="Mondo S."/>
            <person name="Pangilinan J."/>
            <person name="Riley R."/>
            <person name="Labutti K."/>
            <person name="Andreopoulos B."/>
            <person name="Lipzen A."/>
            <person name="Chen C."/>
            <person name="Yanf M."/>
            <person name="Daum C."/>
            <person name="Ng V."/>
            <person name="Clum A."/>
            <person name="Steindorff A."/>
            <person name="Ohm R."/>
            <person name="Martin F."/>
            <person name="Silar P."/>
            <person name="Natvig D."/>
            <person name="Lalanne C."/>
            <person name="Gautier V."/>
            <person name="Ament-Velasquez S.L."/>
            <person name="Kruys A."/>
            <person name="Hutchinson M.I."/>
            <person name="Powell A.J."/>
            <person name="Barry K."/>
            <person name="Miller A.N."/>
            <person name="Grigoriev I.V."/>
            <person name="Debuchy R."/>
            <person name="Gladieux P."/>
            <person name="Thoren M.H."/>
            <person name="Johannesson H."/>
        </authorList>
    </citation>
    <scope>NUCLEOTIDE SEQUENCE</scope>
    <source>
        <strain evidence="2">SMH4131-1</strain>
    </source>
</reference>
<keyword evidence="1" id="KW-0812">Transmembrane</keyword>
<feature type="transmembrane region" description="Helical" evidence="1">
    <location>
        <begin position="12"/>
        <end position="34"/>
    </location>
</feature>